<dbReference type="Gene3D" id="1.20.140.150">
    <property type="match status" value="1"/>
</dbReference>
<accession>A0ABM0JIM5</accession>
<keyword evidence="1" id="KW-1133">Transmembrane helix</keyword>
<evidence type="ECO:0000313" key="2">
    <source>
        <dbReference type="Proteomes" id="UP000694888"/>
    </source>
</evidence>
<keyword evidence="1" id="KW-0472">Membrane</keyword>
<evidence type="ECO:0000256" key="1">
    <source>
        <dbReference type="SAM" id="Phobius"/>
    </source>
</evidence>
<reference evidence="3" key="1">
    <citation type="submission" date="2025-08" db="UniProtKB">
        <authorList>
            <consortium name="RefSeq"/>
        </authorList>
    </citation>
    <scope>IDENTIFICATION</scope>
</reference>
<dbReference type="Proteomes" id="UP000694888">
    <property type="component" value="Unplaced"/>
</dbReference>
<sequence length="102" mass="10620">MAILGILCATAGLVVAVIHVVLLVMKKHVTILQLVAGILNCCAFLFFLIAVIIWAADINDAFSTDTDLGYSFALGIVGELFSLAAGIIFIVGWVSGNNGVAP</sequence>
<keyword evidence="1" id="KW-0812">Transmembrane</keyword>
<organism evidence="2 3">
    <name type="scientific">Aplysia californica</name>
    <name type="common">California sea hare</name>
    <dbReference type="NCBI Taxonomy" id="6500"/>
    <lineage>
        <taxon>Eukaryota</taxon>
        <taxon>Metazoa</taxon>
        <taxon>Spiralia</taxon>
        <taxon>Lophotrochozoa</taxon>
        <taxon>Mollusca</taxon>
        <taxon>Gastropoda</taxon>
        <taxon>Heterobranchia</taxon>
        <taxon>Euthyneura</taxon>
        <taxon>Tectipleura</taxon>
        <taxon>Aplysiida</taxon>
        <taxon>Aplysioidea</taxon>
        <taxon>Aplysiidae</taxon>
        <taxon>Aplysia</taxon>
    </lineage>
</organism>
<feature type="transmembrane region" description="Helical" evidence="1">
    <location>
        <begin position="68"/>
        <end position="94"/>
    </location>
</feature>
<feature type="transmembrane region" description="Helical" evidence="1">
    <location>
        <begin position="6"/>
        <end position="24"/>
    </location>
</feature>
<dbReference type="RefSeq" id="XP_005094505.1">
    <property type="nucleotide sequence ID" value="XM_005094448.3"/>
</dbReference>
<name>A0ABM0JIM5_APLCA</name>
<evidence type="ECO:0000313" key="3">
    <source>
        <dbReference type="RefSeq" id="XP_005094505.1"/>
    </source>
</evidence>
<dbReference type="GeneID" id="101847320"/>
<gene>
    <name evidence="3" type="primary">LOC101847320</name>
</gene>
<keyword evidence="2" id="KW-1185">Reference proteome</keyword>
<protein>
    <submittedName>
        <fullName evidence="3">Uncharacterized protein LOC101847320</fullName>
    </submittedName>
</protein>
<proteinExistence type="predicted"/>
<feature type="transmembrane region" description="Helical" evidence="1">
    <location>
        <begin position="31"/>
        <end position="56"/>
    </location>
</feature>